<dbReference type="EMBL" id="MGHC01000004">
    <property type="protein sequence ID" value="OGM60916.1"/>
    <property type="molecule type" value="Genomic_DNA"/>
</dbReference>
<sequence>MNFDNLFKDLITSYKPSTTVSLTGSQGLNLASIISVGQGKSNVTLDITDKFRERFEKVREKKLEQVSSGVPIYGTTTSYGGRASVILNKGNEEKRNENAAKLSQSIVHVDVSTGPAIPKEIVRAAMLIRINMLMPGLSGIRIKVLEVIKELLNKNITPIVGQYGSVGASGDLAQNGRIVSCLLQLPSVMGVDKKGKISKAQILLKKNGVLPIILEPKEGLALVNGDNFSSAAATFISYETLQLMLLNLYCNALTIQALQGSMRNFHSILSKVRPHKGQEFTSNLLRNLLQGSKLARQDLKEPGIRGEDELIQDPYSIRCLPQYFGPDWENLASIWETITINVNSVSDNPIWTTPEYIEKGEEPYKWVSGGNFLAMHMADSIDRLRKILIHIIKLNDRHLARLVHPKFSNGLPANLSDKKAISQTTFKGLQTQMGMYDVYSSLLVSPASTAFGIHEEFNQDVTSHAFSSAILSWELLRIARYAISTNLIASCQAIDLRGGPKLLSSTTKPLYEWVRDYVPFIKKEQPLGHYVEILSDNMLKDNVVKSVLAHLEL</sequence>
<name>A0A1F8BA57_9BACT</name>
<dbReference type="GO" id="GO:0016841">
    <property type="term" value="F:ammonia-lyase activity"/>
    <property type="evidence" value="ECO:0007669"/>
    <property type="project" value="UniProtKB-ARBA"/>
</dbReference>
<dbReference type="Gene3D" id="1.20.200.10">
    <property type="entry name" value="Fumarase/aspartase (Central domain)"/>
    <property type="match status" value="1"/>
</dbReference>
<dbReference type="PANTHER" id="PTHR10362">
    <property type="entry name" value="HISTIDINE AMMONIA-LYASE"/>
    <property type="match status" value="1"/>
</dbReference>
<evidence type="ECO:0000313" key="1">
    <source>
        <dbReference type="EMBL" id="OGM60916.1"/>
    </source>
</evidence>
<reference evidence="1 2" key="1">
    <citation type="journal article" date="2016" name="Nat. Commun.">
        <title>Thousands of microbial genomes shed light on interconnected biogeochemical processes in an aquifer system.</title>
        <authorList>
            <person name="Anantharaman K."/>
            <person name="Brown C.T."/>
            <person name="Hug L.A."/>
            <person name="Sharon I."/>
            <person name="Castelle C.J."/>
            <person name="Probst A.J."/>
            <person name="Thomas B.C."/>
            <person name="Singh A."/>
            <person name="Wilkins M.J."/>
            <person name="Karaoz U."/>
            <person name="Brodie E.L."/>
            <person name="Williams K.H."/>
            <person name="Hubbard S.S."/>
            <person name="Banfield J.F."/>
        </authorList>
    </citation>
    <scope>NUCLEOTIDE SEQUENCE [LARGE SCALE GENOMIC DNA]</scope>
</reference>
<evidence type="ECO:0000313" key="2">
    <source>
        <dbReference type="Proteomes" id="UP000179018"/>
    </source>
</evidence>
<dbReference type="Proteomes" id="UP000179018">
    <property type="component" value="Unassembled WGS sequence"/>
</dbReference>
<comment type="caution">
    <text evidence="1">The sequence shown here is derived from an EMBL/GenBank/DDBJ whole genome shotgun (WGS) entry which is preliminary data.</text>
</comment>
<gene>
    <name evidence="1" type="ORF">A3A75_02395</name>
</gene>
<protein>
    <recommendedName>
        <fullName evidence="3">Phenylalanine ammonia-lyase</fullName>
    </recommendedName>
</protein>
<dbReference type="Gene3D" id="1.10.275.10">
    <property type="entry name" value="Fumarase/aspartase (N-terminal domain)"/>
    <property type="match status" value="1"/>
</dbReference>
<dbReference type="CDD" id="cd00332">
    <property type="entry name" value="PAL-HAL"/>
    <property type="match status" value="1"/>
</dbReference>
<dbReference type="AlphaFoldDB" id="A0A1F8BA57"/>
<organism evidence="1 2">
    <name type="scientific">Candidatus Woesebacteria bacterium RIFCSPLOWO2_01_FULL_39_10</name>
    <dbReference type="NCBI Taxonomy" id="1802516"/>
    <lineage>
        <taxon>Bacteria</taxon>
        <taxon>Candidatus Woeseibacteriota</taxon>
    </lineage>
</organism>
<evidence type="ECO:0008006" key="3">
    <source>
        <dbReference type="Google" id="ProtNLM"/>
    </source>
</evidence>
<dbReference type="STRING" id="1802516.A3A75_02395"/>
<dbReference type="InterPro" id="IPR008948">
    <property type="entry name" value="L-Aspartase-like"/>
</dbReference>
<dbReference type="SUPFAM" id="SSF48557">
    <property type="entry name" value="L-aspartase-like"/>
    <property type="match status" value="1"/>
</dbReference>
<dbReference type="InterPro" id="IPR024083">
    <property type="entry name" value="Fumarase/histidase_N"/>
</dbReference>
<dbReference type="Pfam" id="PF00221">
    <property type="entry name" value="Lyase_aromatic"/>
    <property type="match status" value="1"/>
</dbReference>
<dbReference type="InterPro" id="IPR001106">
    <property type="entry name" value="Aromatic_Lyase"/>
</dbReference>
<proteinExistence type="predicted"/>
<accession>A0A1F8BA57</accession>